<dbReference type="Gene3D" id="3.40.50.300">
    <property type="entry name" value="P-loop containing nucleotide triphosphate hydrolases"/>
    <property type="match status" value="1"/>
</dbReference>
<name>A0A3R5TE13_9CLOT</name>
<gene>
    <name evidence="3" type="ORF">C1I91_06020</name>
</gene>
<accession>A0A3R5TE13</accession>
<dbReference type="InterPro" id="IPR006437">
    <property type="entry name" value="Phage_terminase_lsu"/>
</dbReference>
<dbReference type="AlphaFoldDB" id="A0A3R5TE13"/>
<dbReference type="SUPFAM" id="SSF52540">
    <property type="entry name" value="P-loop containing nucleoside triphosphate hydrolases"/>
    <property type="match status" value="1"/>
</dbReference>
<dbReference type="KEGG" id="cmah:C1I91_06020"/>
<proteinExistence type="predicted"/>
<feature type="domain" description="Phage terminase large subunit C-terminal" evidence="2">
    <location>
        <begin position="259"/>
        <end position="402"/>
    </location>
</feature>
<dbReference type="PANTHER" id="PTHR39184:SF1">
    <property type="entry name" value="PBSX PHAGE TERMINASE LARGE SUBUNIT"/>
    <property type="match status" value="1"/>
</dbReference>
<protein>
    <submittedName>
        <fullName evidence="3">PBSX family phage terminase large subunit</fullName>
    </submittedName>
</protein>
<organism evidence="3 4">
    <name type="scientific">Clostridium manihotivorum</name>
    <dbReference type="NCBI Taxonomy" id="2320868"/>
    <lineage>
        <taxon>Bacteria</taxon>
        <taxon>Bacillati</taxon>
        <taxon>Bacillota</taxon>
        <taxon>Clostridia</taxon>
        <taxon>Eubacteriales</taxon>
        <taxon>Clostridiaceae</taxon>
        <taxon>Clostridium</taxon>
    </lineage>
</organism>
<feature type="domain" description="Phage terminase large subunit N-terminal" evidence="1">
    <location>
        <begin position="27"/>
        <end position="223"/>
    </location>
</feature>
<dbReference type="EMBL" id="CP025746">
    <property type="protein sequence ID" value="QAA31236.1"/>
    <property type="molecule type" value="Genomic_DNA"/>
</dbReference>
<dbReference type="InterPro" id="IPR035413">
    <property type="entry name" value="Terminase_L_C"/>
</dbReference>
<dbReference type="RefSeq" id="WP_128212018.1">
    <property type="nucleotide sequence ID" value="NZ_CP025746.1"/>
</dbReference>
<evidence type="ECO:0000313" key="4">
    <source>
        <dbReference type="Proteomes" id="UP000286268"/>
    </source>
</evidence>
<dbReference type="Proteomes" id="UP000286268">
    <property type="component" value="Chromosome"/>
</dbReference>
<dbReference type="Gene3D" id="3.30.420.280">
    <property type="match status" value="1"/>
</dbReference>
<dbReference type="InterPro" id="IPR035412">
    <property type="entry name" value="Terminase_L_N"/>
</dbReference>
<evidence type="ECO:0000313" key="3">
    <source>
        <dbReference type="EMBL" id="QAA31236.1"/>
    </source>
</evidence>
<evidence type="ECO:0000259" key="2">
    <source>
        <dbReference type="Pfam" id="PF17288"/>
    </source>
</evidence>
<evidence type="ECO:0000259" key="1">
    <source>
        <dbReference type="Pfam" id="PF04466"/>
    </source>
</evidence>
<dbReference type="Pfam" id="PF17288">
    <property type="entry name" value="Terminase_3C"/>
    <property type="match status" value="1"/>
</dbReference>
<dbReference type="NCBIfam" id="TIGR01547">
    <property type="entry name" value="phage_term_2"/>
    <property type="match status" value="1"/>
</dbReference>
<dbReference type="InterPro" id="IPR052380">
    <property type="entry name" value="Viral_DNA_packaging_terminase"/>
</dbReference>
<sequence length="413" mass="48146">MPSLNISISKKLFNEVYLPQLENYSTRFNVLYGGAGSGKSHFAVQKMIYKYLKYPNRKCLVIRKVQATLRDSIFSLFKSVLADWQLYDRCDIKDSLLTIELPNGSIFIFKGLDDPEKIKSIAGIDDILIEEATELGLDDYSQLNLRLRSKNPYNQIHVMFNPVSKANWVYKQWFSASGYNKESTVVLHTTYKDNKFLPQEYIDALLEMEKTNPIYFRIYALGEFATLDKLIYTNWKVREFDYRDLIKTDRSLRALFGLDFGYINDPSAFIANLVGLEKKKIYIFDEFYEKGLLNDEIAKKIIRKGYHKEVITADSAEQKSIEEIKQAGVHRIRPARKGKDSILNGIQFIQQFEIIVHPSCTNTIEELKNYTWIKDKVTGEYINKPVDNYNHLLDALRYSVEDVKKPRFRLDFA</sequence>
<dbReference type="OrthoDB" id="9768556at2"/>
<dbReference type="InterPro" id="IPR027417">
    <property type="entry name" value="P-loop_NTPase"/>
</dbReference>
<dbReference type="Pfam" id="PF04466">
    <property type="entry name" value="Terminase_3"/>
    <property type="match status" value="1"/>
</dbReference>
<reference evidence="3 4" key="1">
    <citation type="submission" date="2018-01" db="EMBL/GenBank/DDBJ databases">
        <title>Genome Sequencing and Assembly of Anaerobacter polyendosporus strain CT4.</title>
        <authorList>
            <person name="Tachaapaikoon C."/>
            <person name="Sutheeworapong S."/>
            <person name="Jenjaroenpun P."/>
            <person name="Wongsurawat T."/>
            <person name="Nookeaw I."/>
            <person name="Cheawchanlertfa P."/>
            <person name="Kosugi A."/>
            <person name="Cheevadhanarak S."/>
            <person name="Ratanakhanokchai K."/>
        </authorList>
    </citation>
    <scope>NUCLEOTIDE SEQUENCE [LARGE SCALE GENOMIC DNA]</scope>
    <source>
        <strain evidence="3 4">CT4</strain>
    </source>
</reference>
<keyword evidence="4" id="KW-1185">Reference proteome</keyword>
<dbReference type="PANTHER" id="PTHR39184">
    <property type="match status" value="1"/>
</dbReference>